<dbReference type="Gramene" id="PVH63812">
    <property type="protein sequence ID" value="PVH63812"/>
    <property type="gene ID" value="PAHAL_2G112300"/>
</dbReference>
<reference evidence="1" key="1">
    <citation type="submission" date="2018-04" db="EMBL/GenBank/DDBJ databases">
        <title>WGS assembly of Panicum hallii.</title>
        <authorList>
            <person name="Lovell J."/>
            <person name="Jenkins J."/>
            <person name="Lowry D."/>
            <person name="Mamidi S."/>
            <person name="Sreedasyam A."/>
            <person name="Weng X."/>
            <person name="Barry K."/>
            <person name="Bonette J."/>
            <person name="Campitelli B."/>
            <person name="Daum C."/>
            <person name="Gordon S."/>
            <person name="Gould B."/>
            <person name="Lipzen A."/>
            <person name="Macqueen A."/>
            <person name="Palacio-Mejia J."/>
            <person name="Plott C."/>
            <person name="Shakirov E."/>
            <person name="Shu S."/>
            <person name="Yoshinaga Y."/>
            <person name="Zane M."/>
            <person name="Rokhsar D."/>
            <person name="Grimwood J."/>
            <person name="Schmutz J."/>
            <person name="Juenger T."/>
        </authorList>
    </citation>
    <scope>NUCLEOTIDE SEQUENCE [LARGE SCALE GENOMIC DNA]</scope>
    <source>
        <strain evidence="1">FIL2</strain>
    </source>
</reference>
<name>A0A2T8KNW1_9POAL</name>
<dbReference type="EMBL" id="CM008047">
    <property type="protein sequence ID" value="PVH63812.1"/>
    <property type="molecule type" value="Genomic_DNA"/>
</dbReference>
<accession>A0A2T8KNW1</accession>
<dbReference type="AlphaFoldDB" id="A0A2T8KNW1"/>
<sequence length="37" mass="4022">MIRMAPKAVIPSLKALGETLRSDASPRFGGDRYLSCI</sequence>
<dbReference type="Proteomes" id="UP000243499">
    <property type="component" value="Chromosome 2"/>
</dbReference>
<organism evidence="1">
    <name type="scientific">Panicum hallii</name>
    <dbReference type="NCBI Taxonomy" id="206008"/>
    <lineage>
        <taxon>Eukaryota</taxon>
        <taxon>Viridiplantae</taxon>
        <taxon>Streptophyta</taxon>
        <taxon>Embryophyta</taxon>
        <taxon>Tracheophyta</taxon>
        <taxon>Spermatophyta</taxon>
        <taxon>Magnoliopsida</taxon>
        <taxon>Liliopsida</taxon>
        <taxon>Poales</taxon>
        <taxon>Poaceae</taxon>
        <taxon>PACMAD clade</taxon>
        <taxon>Panicoideae</taxon>
        <taxon>Panicodae</taxon>
        <taxon>Paniceae</taxon>
        <taxon>Panicinae</taxon>
        <taxon>Panicum</taxon>
        <taxon>Panicum sect. Panicum</taxon>
    </lineage>
</organism>
<evidence type="ECO:0000313" key="1">
    <source>
        <dbReference type="EMBL" id="PVH63812.1"/>
    </source>
</evidence>
<protein>
    <submittedName>
        <fullName evidence="1">Uncharacterized protein</fullName>
    </submittedName>
</protein>
<proteinExistence type="predicted"/>
<gene>
    <name evidence="1" type="ORF">PAHAL_2G112300</name>
</gene>